<dbReference type="Proteomes" id="UP000596977">
    <property type="component" value="Unassembled WGS sequence"/>
</dbReference>
<proteinExistence type="predicted"/>
<organism evidence="2 3">
    <name type="scientific">Pelagibacterium lentulum</name>
    <dbReference type="NCBI Taxonomy" id="2029865"/>
    <lineage>
        <taxon>Bacteria</taxon>
        <taxon>Pseudomonadati</taxon>
        <taxon>Pseudomonadota</taxon>
        <taxon>Alphaproteobacteria</taxon>
        <taxon>Hyphomicrobiales</taxon>
        <taxon>Devosiaceae</taxon>
        <taxon>Pelagibacterium</taxon>
    </lineage>
</organism>
<evidence type="ECO:0000313" key="2">
    <source>
        <dbReference type="EMBL" id="GGA47636.1"/>
    </source>
</evidence>
<gene>
    <name evidence="2" type="ORF">GCM10011499_16820</name>
</gene>
<protein>
    <submittedName>
        <fullName evidence="2">Uncharacterized protein</fullName>
    </submittedName>
</protein>
<sequence>MAGAITLLQGPLGVLSSAPARPSKPRQRGIARITGSATAGLDLRASRDDAPDVPYIHKDDADQCASVPVSASTLFDASRIAAELPPPSPEQKALASQMRERWSPPQSSLSLRDRTI</sequence>
<dbReference type="EMBL" id="BMKB01000002">
    <property type="protein sequence ID" value="GGA47636.1"/>
    <property type="molecule type" value="Genomic_DNA"/>
</dbReference>
<name>A0A916RD32_9HYPH</name>
<comment type="caution">
    <text evidence="2">The sequence shown here is derived from an EMBL/GenBank/DDBJ whole genome shotgun (WGS) entry which is preliminary data.</text>
</comment>
<feature type="region of interest" description="Disordered" evidence="1">
    <location>
        <begin position="81"/>
        <end position="116"/>
    </location>
</feature>
<evidence type="ECO:0000313" key="3">
    <source>
        <dbReference type="Proteomes" id="UP000596977"/>
    </source>
</evidence>
<keyword evidence="3" id="KW-1185">Reference proteome</keyword>
<reference evidence="2 3" key="1">
    <citation type="journal article" date="2014" name="Int. J. Syst. Evol. Microbiol.">
        <title>Complete genome sequence of Corynebacterium casei LMG S-19264T (=DSM 44701T), isolated from a smear-ripened cheese.</title>
        <authorList>
            <consortium name="US DOE Joint Genome Institute (JGI-PGF)"/>
            <person name="Walter F."/>
            <person name="Albersmeier A."/>
            <person name="Kalinowski J."/>
            <person name="Ruckert C."/>
        </authorList>
    </citation>
    <scope>NUCLEOTIDE SEQUENCE [LARGE SCALE GENOMIC DNA]</scope>
    <source>
        <strain evidence="2 3">CGMCC 1.15896</strain>
    </source>
</reference>
<feature type="region of interest" description="Disordered" evidence="1">
    <location>
        <begin position="14"/>
        <end position="35"/>
    </location>
</feature>
<dbReference type="AlphaFoldDB" id="A0A916RD32"/>
<evidence type="ECO:0000256" key="1">
    <source>
        <dbReference type="SAM" id="MobiDB-lite"/>
    </source>
</evidence>
<accession>A0A916RD32</accession>